<dbReference type="CDD" id="cd09076">
    <property type="entry name" value="L1-EN"/>
    <property type="match status" value="1"/>
</dbReference>
<keyword evidence="3" id="KW-1185">Reference proteome</keyword>
<sequence>MKQDDRPRTTSCNPIDNRRYLDSGSSSGKSATGRKNIKGQDSCGHKEATGLTNNKLYIQMRNTLSVATWNVQGLKTHTGKLAIIEKELSRYKIDIAGLSETHWIGQGFFKTSLNNYVYFSSADQQNYTGVAVIVSEKLQKYVLDFKAISDRIMALKLNARPNPINIVQVYAPTAASSDVDIDHFYHDVRSSLQNILNKELTIVTGDFNAKIGDTTDNEHIKTIVGKYGIGVRNERGERLLDFAIENNLTIMNTTFQYHIRRLYTWNSPGALFCTIVGIEIKHNCTIDKNNYYEKICQEIEFHAFTNQPGDLFKKIKYLTREFKPKTWAIEDDRGQLKTEINEIVERWRTYCGTLYKEKDPQPSSSFHSDIINEEPDILRSEIEAAIKNLKHHKAPGPDYITAEMLQASGDFGVDILHKLCNMIWHTHHWPSDWTDCSIITIHKKGSPAKCDNFRTIALISHASKILLHIINERLKPYIQP</sequence>
<evidence type="ECO:0000259" key="2">
    <source>
        <dbReference type="Pfam" id="PF03372"/>
    </source>
</evidence>
<dbReference type="GO" id="GO:0003824">
    <property type="term" value="F:catalytic activity"/>
    <property type="evidence" value="ECO:0007669"/>
    <property type="project" value="InterPro"/>
</dbReference>
<dbReference type="Gene3D" id="3.60.10.10">
    <property type="entry name" value="Endonuclease/exonuclease/phosphatase"/>
    <property type="match status" value="1"/>
</dbReference>
<evidence type="ECO:0000313" key="3">
    <source>
        <dbReference type="Proteomes" id="UP000504635"/>
    </source>
</evidence>
<dbReference type="SUPFAM" id="SSF56219">
    <property type="entry name" value="DNase I-like"/>
    <property type="match status" value="1"/>
</dbReference>
<gene>
    <name evidence="4" type="primary">LOC115883527</name>
</gene>
<dbReference type="RefSeq" id="XP_030757757.1">
    <property type="nucleotide sequence ID" value="XM_030901897.1"/>
</dbReference>
<dbReference type="GeneID" id="115883527"/>
<dbReference type="InterPro" id="IPR036691">
    <property type="entry name" value="Endo/exonu/phosph_ase_sf"/>
</dbReference>
<reference evidence="4" key="1">
    <citation type="submission" date="2025-08" db="UniProtKB">
        <authorList>
            <consortium name="RefSeq"/>
        </authorList>
    </citation>
    <scope>IDENTIFICATION</scope>
    <source>
        <tissue evidence="4">Gonads</tissue>
    </source>
</reference>
<organism evidence="3 4">
    <name type="scientific">Sitophilus oryzae</name>
    <name type="common">Rice weevil</name>
    <name type="synonym">Curculio oryzae</name>
    <dbReference type="NCBI Taxonomy" id="7048"/>
    <lineage>
        <taxon>Eukaryota</taxon>
        <taxon>Metazoa</taxon>
        <taxon>Ecdysozoa</taxon>
        <taxon>Arthropoda</taxon>
        <taxon>Hexapoda</taxon>
        <taxon>Insecta</taxon>
        <taxon>Pterygota</taxon>
        <taxon>Neoptera</taxon>
        <taxon>Endopterygota</taxon>
        <taxon>Coleoptera</taxon>
        <taxon>Polyphaga</taxon>
        <taxon>Cucujiformia</taxon>
        <taxon>Curculionidae</taxon>
        <taxon>Dryophthorinae</taxon>
        <taxon>Sitophilus</taxon>
    </lineage>
</organism>
<feature type="region of interest" description="Disordered" evidence="1">
    <location>
        <begin position="1"/>
        <end position="44"/>
    </location>
</feature>
<dbReference type="AlphaFoldDB" id="A0A6J2Y220"/>
<dbReference type="PANTHER" id="PTHR19446">
    <property type="entry name" value="REVERSE TRANSCRIPTASES"/>
    <property type="match status" value="1"/>
</dbReference>
<accession>A0A6J2Y220</accession>
<dbReference type="InterPro" id="IPR005135">
    <property type="entry name" value="Endo/exonuclease/phosphatase"/>
</dbReference>
<dbReference type="Proteomes" id="UP000504635">
    <property type="component" value="Unplaced"/>
</dbReference>
<proteinExistence type="predicted"/>
<dbReference type="OrthoDB" id="6778583at2759"/>
<feature type="domain" description="Endonuclease/exonuclease/phosphatase" evidence="2">
    <location>
        <begin position="67"/>
        <end position="209"/>
    </location>
</feature>
<dbReference type="Pfam" id="PF03372">
    <property type="entry name" value="Exo_endo_phos"/>
    <property type="match status" value="1"/>
</dbReference>
<evidence type="ECO:0000313" key="4">
    <source>
        <dbReference type="RefSeq" id="XP_030757757.1"/>
    </source>
</evidence>
<dbReference type="InParanoid" id="A0A6J2Y220"/>
<dbReference type="KEGG" id="soy:115883527"/>
<evidence type="ECO:0000256" key="1">
    <source>
        <dbReference type="SAM" id="MobiDB-lite"/>
    </source>
</evidence>
<protein>
    <submittedName>
        <fullName evidence="4">Craniofacial development protein 2-like</fullName>
    </submittedName>
</protein>
<name>A0A6J2Y220_SITOR</name>